<sequence>MKQSLFKSIFSILAVIALLFALSACMEPSAGWPEDDVVDKNKPQYGTTVSFDGFYYEGGSDNLWQLFFQSGNWQPDYVDGTYIFPDAYVGYVLPTLNLHF</sequence>
<reference evidence="2" key="1">
    <citation type="submission" date="2012-03" db="EMBL/GenBank/DDBJ databases">
        <title>Functional metagenomics reveals considerable lignocellulase gene clusters in the gut microbiome of a wood-feeding higher termite.</title>
        <authorList>
            <person name="Liu N."/>
        </authorList>
    </citation>
    <scope>NUCLEOTIDE SEQUENCE</scope>
</reference>
<evidence type="ECO:0000256" key="1">
    <source>
        <dbReference type="SAM" id="SignalP"/>
    </source>
</evidence>
<protein>
    <recommendedName>
        <fullName evidence="3">Lipoprotein</fullName>
    </recommendedName>
</protein>
<feature type="signal peptide" evidence="1">
    <location>
        <begin position="1"/>
        <end position="26"/>
    </location>
</feature>
<keyword evidence="1" id="KW-0732">Signal</keyword>
<evidence type="ECO:0008006" key="3">
    <source>
        <dbReference type="Google" id="ProtNLM"/>
    </source>
</evidence>
<proteinExistence type="predicted"/>
<dbReference type="EMBL" id="JQ844246">
    <property type="protein sequence ID" value="AGS53729.1"/>
    <property type="molecule type" value="Genomic_DNA"/>
</dbReference>
<organism evidence="2">
    <name type="scientific">uncultured bacterium contig00068</name>
    <dbReference type="NCBI Taxonomy" id="1181549"/>
    <lineage>
        <taxon>Bacteria</taxon>
        <taxon>environmental samples</taxon>
    </lineage>
</organism>
<evidence type="ECO:0000313" key="2">
    <source>
        <dbReference type="EMBL" id="AGS53729.1"/>
    </source>
</evidence>
<name>A0A806KRL4_9BACT</name>
<accession>A0A806KRL4</accession>
<dbReference type="AlphaFoldDB" id="A0A806KRL4"/>
<feature type="chain" id="PRO_5032870587" description="Lipoprotein" evidence="1">
    <location>
        <begin position="27"/>
        <end position="100"/>
    </location>
</feature>